<evidence type="ECO:0000259" key="2">
    <source>
        <dbReference type="Pfam" id="PF13439"/>
    </source>
</evidence>
<dbReference type="PANTHER" id="PTHR45947">
    <property type="entry name" value="SULFOQUINOVOSYL TRANSFERASE SQD2"/>
    <property type="match status" value="1"/>
</dbReference>
<name>H8I8C1_METCZ</name>
<feature type="domain" description="Glycosyltransferase subfamily 4-like N-terminal" evidence="2">
    <location>
        <begin position="14"/>
        <end position="175"/>
    </location>
</feature>
<organism evidence="3 4">
    <name type="scientific">Methanocella conradii (strain DSM 24694 / JCM 17849 / CGMCC 1.5162 / HZ254)</name>
    <dbReference type="NCBI Taxonomy" id="1041930"/>
    <lineage>
        <taxon>Archaea</taxon>
        <taxon>Methanobacteriati</taxon>
        <taxon>Methanobacteriota</taxon>
        <taxon>Stenosarchaea group</taxon>
        <taxon>Methanomicrobia</taxon>
        <taxon>Methanocellales</taxon>
        <taxon>Methanocellaceae</taxon>
        <taxon>Methanocella</taxon>
    </lineage>
</organism>
<evidence type="ECO:0000313" key="4">
    <source>
        <dbReference type="Proteomes" id="UP000005233"/>
    </source>
</evidence>
<proteinExistence type="predicted"/>
<gene>
    <name evidence="3" type="ordered locus">Mtc_0203</name>
</gene>
<dbReference type="InterPro" id="IPR050194">
    <property type="entry name" value="Glycosyltransferase_grp1"/>
</dbReference>
<dbReference type="PANTHER" id="PTHR45947:SF3">
    <property type="entry name" value="SULFOQUINOVOSYL TRANSFERASE SQD2"/>
    <property type="match status" value="1"/>
</dbReference>
<dbReference type="SUPFAM" id="SSF53756">
    <property type="entry name" value="UDP-Glycosyltransferase/glycogen phosphorylase"/>
    <property type="match status" value="1"/>
</dbReference>
<evidence type="ECO:0000313" key="3">
    <source>
        <dbReference type="EMBL" id="AFC98974.1"/>
    </source>
</evidence>
<dbReference type="CDD" id="cd03801">
    <property type="entry name" value="GT4_PimA-like"/>
    <property type="match status" value="1"/>
</dbReference>
<dbReference type="HOGENOM" id="CLU_009583_2_1_2"/>
<dbReference type="InterPro" id="IPR001296">
    <property type="entry name" value="Glyco_trans_1"/>
</dbReference>
<dbReference type="Gene3D" id="3.40.50.2000">
    <property type="entry name" value="Glycogen Phosphorylase B"/>
    <property type="match status" value="2"/>
</dbReference>
<feature type="domain" description="Glycosyl transferase family 1" evidence="1">
    <location>
        <begin position="184"/>
        <end position="320"/>
    </location>
</feature>
<protein>
    <submittedName>
        <fullName evidence="3">Glycosyltransferase</fullName>
    </submittedName>
</protein>
<dbReference type="STRING" id="1041930.Mtc_0203"/>
<dbReference type="GeneID" id="11970964"/>
<dbReference type="GO" id="GO:0016757">
    <property type="term" value="F:glycosyltransferase activity"/>
    <property type="evidence" value="ECO:0007669"/>
    <property type="project" value="InterPro"/>
</dbReference>
<dbReference type="Proteomes" id="UP000005233">
    <property type="component" value="Chromosome"/>
</dbReference>
<accession>H8I8C1</accession>
<reference evidence="3 4" key="1">
    <citation type="journal article" date="2012" name="J. Bacteriol.">
        <title>Complete genome sequence of a thermophilic methanogen, Methanocella conradii HZ254, isolated from Chinese rice field soil.</title>
        <authorList>
            <person name="Lu Z."/>
            <person name="Lu Y."/>
        </authorList>
    </citation>
    <scope>NUCLEOTIDE SEQUENCE [LARGE SCALE GENOMIC DNA]</scope>
    <source>
        <strain evidence="4">DSM 24694 / JCM 17849 / CGMCC 1.5162 / HZ254</strain>
    </source>
</reference>
<dbReference type="eggNOG" id="arCOG01410">
    <property type="taxonomic scope" value="Archaea"/>
</dbReference>
<dbReference type="InterPro" id="IPR028098">
    <property type="entry name" value="Glyco_trans_4-like_N"/>
</dbReference>
<keyword evidence="4" id="KW-1185">Reference proteome</keyword>
<dbReference type="RefSeq" id="WP_014404813.1">
    <property type="nucleotide sequence ID" value="NC_017034.1"/>
</dbReference>
<evidence type="ECO:0000259" key="1">
    <source>
        <dbReference type="Pfam" id="PF00534"/>
    </source>
</evidence>
<dbReference type="KEGG" id="mez:Mtc_0203"/>
<dbReference type="AlphaFoldDB" id="H8I8C1"/>
<dbReference type="Pfam" id="PF13439">
    <property type="entry name" value="Glyco_transf_4"/>
    <property type="match status" value="1"/>
</dbReference>
<dbReference type="OrthoDB" id="132546at2157"/>
<dbReference type="EMBL" id="CP003243">
    <property type="protein sequence ID" value="AFC98974.1"/>
    <property type="molecule type" value="Genomic_DNA"/>
</dbReference>
<dbReference type="Pfam" id="PF00534">
    <property type="entry name" value="Glycos_transf_1"/>
    <property type="match status" value="1"/>
</dbReference>
<sequence>MRIAEVCPRYRPYIGGVETHVEEISKRLARMGHDVTVLSTDPSGKLPKSEIIDGVRVLRFAAFAPGDAYYFSTGLRSYMKKVDGYDVVHAHGYHAFPAYYAASAKTPRLIFTPHYHGHGHTPLRNLLLKPYAYLGRRIFERASRIICVSEFEKSLVCRDFNCDDKAEVIPNGVNKAEFKGLEPYPKGLKVILYVGRLEEYKGVQYAIRALPYLPWHRLHIIGKGPYKESLIKEALAIGVKDRVAFMEDQSREDLLRWYATADVLVMLSRFEAYGITVAEALTAGVPCVVAKGSALDEFIGESCTGVELPIEGEKLAEAIRNARFRGMPRNVLDWDEVAGRAIKVYEGRQ</sequence>